<dbReference type="NCBIfam" id="TIGR00046">
    <property type="entry name" value="RsmE family RNA methyltransferase"/>
    <property type="match status" value="1"/>
</dbReference>
<dbReference type="NCBIfam" id="NF008692">
    <property type="entry name" value="PRK11713.1-5"/>
    <property type="match status" value="1"/>
</dbReference>
<evidence type="ECO:0000256" key="1">
    <source>
        <dbReference type="ARBA" id="ARBA00004496"/>
    </source>
</evidence>
<evidence type="ECO:0000313" key="15">
    <source>
        <dbReference type="EMBL" id="PDO10292.1"/>
    </source>
</evidence>
<protein>
    <recommendedName>
        <fullName evidence="4 12">Ribosomal RNA small subunit methyltransferase E</fullName>
        <ecNumber evidence="3 12">2.1.1.193</ecNumber>
    </recommendedName>
</protein>
<evidence type="ECO:0000259" key="13">
    <source>
        <dbReference type="Pfam" id="PF04452"/>
    </source>
</evidence>
<evidence type="ECO:0000256" key="5">
    <source>
        <dbReference type="ARBA" id="ARBA00022490"/>
    </source>
</evidence>
<dbReference type="PANTHER" id="PTHR30027">
    <property type="entry name" value="RIBOSOMAL RNA SMALL SUBUNIT METHYLTRANSFERASE E"/>
    <property type="match status" value="1"/>
</dbReference>
<dbReference type="SUPFAM" id="SSF75217">
    <property type="entry name" value="alpha/beta knot"/>
    <property type="match status" value="1"/>
</dbReference>
<dbReference type="InterPro" id="IPR046887">
    <property type="entry name" value="RsmE_PUA-like"/>
</dbReference>
<keyword evidence="5 12" id="KW-0963">Cytoplasm</keyword>
<keyword evidence="8 12" id="KW-0808">Transferase</keyword>
<keyword evidence="7 12" id="KW-0489">Methyltransferase</keyword>
<dbReference type="EMBL" id="MOXJ01000016">
    <property type="protein sequence ID" value="PDO10292.1"/>
    <property type="molecule type" value="Genomic_DNA"/>
</dbReference>
<dbReference type="PANTHER" id="PTHR30027:SF3">
    <property type="entry name" value="16S RRNA (URACIL(1498)-N(3))-METHYLTRANSFERASE"/>
    <property type="match status" value="1"/>
</dbReference>
<dbReference type="GO" id="GO:0005737">
    <property type="term" value="C:cytoplasm"/>
    <property type="evidence" value="ECO:0007669"/>
    <property type="project" value="UniProtKB-SubCell"/>
</dbReference>
<dbReference type="InterPro" id="IPR029028">
    <property type="entry name" value="Alpha/beta_knot_MTases"/>
</dbReference>
<dbReference type="InterPro" id="IPR046886">
    <property type="entry name" value="RsmE_MTase_dom"/>
</dbReference>
<evidence type="ECO:0000256" key="8">
    <source>
        <dbReference type="ARBA" id="ARBA00022679"/>
    </source>
</evidence>
<feature type="domain" description="Ribosomal RNA small subunit methyltransferase E methyltransferase" evidence="13">
    <location>
        <begin position="74"/>
        <end position="248"/>
    </location>
</feature>
<dbReference type="Pfam" id="PF04452">
    <property type="entry name" value="Methyltrans_RNA"/>
    <property type="match status" value="1"/>
</dbReference>
<dbReference type="GO" id="GO:0070042">
    <property type="term" value="F:rRNA (uridine-N3-)-methyltransferase activity"/>
    <property type="evidence" value="ECO:0007669"/>
    <property type="project" value="TreeGrafter"/>
</dbReference>
<reference evidence="15 16" key="1">
    <citation type="submission" date="2016-12" db="EMBL/GenBank/DDBJ databases">
        <title>Candidatus Reconcilibacillus cellulovorans genome.</title>
        <authorList>
            <person name="Kolinko S."/>
            <person name="Wu Y.-W."/>
            <person name="Tachea F."/>
            <person name="Denzel E."/>
            <person name="Hiras J."/>
            <person name="Baecker N."/>
            <person name="Chan L.J."/>
            <person name="Eichorst S.A."/>
            <person name="Frey D."/>
            <person name="Adams P.D."/>
            <person name="Pray T."/>
            <person name="Tanjore D."/>
            <person name="Petzold C.J."/>
            <person name="Gladden J.M."/>
            <person name="Simmons B.A."/>
            <person name="Singer S.W."/>
        </authorList>
    </citation>
    <scope>NUCLEOTIDE SEQUENCE [LARGE SCALE GENOMIC DNA]</scope>
    <source>
        <strain evidence="15">JTherm</strain>
    </source>
</reference>
<dbReference type="Gene3D" id="3.40.1280.10">
    <property type="match status" value="1"/>
</dbReference>
<evidence type="ECO:0000256" key="6">
    <source>
        <dbReference type="ARBA" id="ARBA00022552"/>
    </source>
</evidence>
<evidence type="ECO:0000256" key="7">
    <source>
        <dbReference type="ARBA" id="ARBA00022603"/>
    </source>
</evidence>
<dbReference type="InterPro" id="IPR029026">
    <property type="entry name" value="tRNA_m1G_MTases_N"/>
</dbReference>
<feature type="domain" description="Ribosomal RNA small subunit methyltransferase E PUA-like" evidence="14">
    <location>
        <begin position="18"/>
        <end position="60"/>
    </location>
</feature>
<dbReference type="SUPFAM" id="SSF88697">
    <property type="entry name" value="PUA domain-like"/>
    <property type="match status" value="1"/>
</dbReference>
<proteinExistence type="inferred from homology"/>
<dbReference type="GO" id="GO:0070475">
    <property type="term" value="P:rRNA base methylation"/>
    <property type="evidence" value="ECO:0007669"/>
    <property type="project" value="TreeGrafter"/>
</dbReference>
<keyword evidence="9 12" id="KW-0949">S-adenosyl-L-methionine</keyword>
<dbReference type="EC" id="2.1.1.193" evidence="3 12"/>
<accession>A0A2A6E028</accession>
<gene>
    <name evidence="15" type="ORF">BLM47_08035</name>
</gene>
<sequence>MQKYFVDRTAFGDRLVTVTGDDARHICVVMRLKPGDRIVVSDGGGREAIAELTAVRPDCVEAVVVERLRADAEPKVDVWIAQSLPKGDKFETVLQKGTEIGAGRFLPFRSERTVVRYEAEAAARKLDRWRKIVKEAAEQAGRNRVPPVDPPMSWDELLARVAQVGRAWLLHTGSECMPLREAFRRGRAGDGPTGRAGFPSPVMLIVGPEGGFSDREAEQAVRAGALPVSLGRRVLRTETAAMVALACLMYEIGEMGGEPDAEGGVLYAGMQGELL</sequence>
<name>A0A2A6E028_9BACL</name>
<evidence type="ECO:0000256" key="4">
    <source>
        <dbReference type="ARBA" id="ARBA00013673"/>
    </source>
</evidence>
<evidence type="ECO:0000256" key="12">
    <source>
        <dbReference type="PIRNR" id="PIRNR015601"/>
    </source>
</evidence>
<evidence type="ECO:0000256" key="11">
    <source>
        <dbReference type="ARBA" id="ARBA00047944"/>
    </source>
</evidence>
<comment type="function">
    <text evidence="10 12">Specifically methylates the N3 position of the uracil ring of uridine 1498 (m3U1498) in 16S rRNA. Acts on the fully assembled 30S ribosomal subunit.</text>
</comment>
<dbReference type="InterPro" id="IPR006700">
    <property type="entry name" value="RsmE"/>
</dbReference>
<comment type="subcellular location">
    <subcellularLocation>
        <location evidence="1 12">Cytoplasm</location>
    </subcellularLocation>
</comment>
<evidence type="ECO:0000256" key="9">
    <source>
        <dbReference type="ARBA" id="ARBA00022691"/>
    </source>
</evidence>
<evidence type="ECO:0000259" key="14">
    <source>
        <dbReference type="Pfam" id="PF20260"/>
    </source>
</evidence>
<dbReference type="Pfam" id="PF20260">
    <property type="entry name" value="PUA_4"/>
    <property type="match status" value="1"/>
</dbReference>
<dbReference type="Proteomes" id="UP000243688">
    <property type="component" value="Unassembled WGS sequence"/>
</dbReference>
<evidence type="ECO:0000256" key="10">
    <source>
        <dbReference type="ARBA" id="ARBA00025699"/>
    </source>
</evidence>
<keyword evidence="6 12" id="KW-0698">rRNA processing</keyword>
<evidence type="ECO:0000256" key="3">
    <source>
        <dbReference type="ARBA" id="ARBA00012328"/>
    </source>
</evidence>
<comment type="similarity">
    <text evidence="2 12">Belongs to the RNA methyltransferase RsmE family.</text>
</comment>
<evidence type="ECO:0000256" key="2">
    <source>
        <dbReference type="ARBA" id="ARBA00005528"/>
    </source>
</evidence>
<organism evidence="15 16">
    <name type="scientific">Candidatus Reconcilbacillus cellulovorans</name>
    <dbReference type="NCBI Taxonomy" id="1906605"/>
    <lineage>
        <taxon>Bacteria</taxon>
        <taxon>Bacillati</taxon>
        <taxon>Bacillota</taxon>
        <taxon>Bacilli</taxon>
        <taxon>Bacillales</taxon>
        <taxon>Paenibacillaceae</taxon>
        <taxon>Candidatus Reconcilbacillus</taxon>
    </lineage>
</organism>
<dbReference type="CDD" id="cd18084">
    <property type="entry name" value="RsmE-like"/>
    <property type="match status" value="1"/>
</dbReference>
<dbReference type="AlphaFoldDB" id="A0A2A6E028"/>
<dbReference type="InterPro" id="IPR015947">
    <property type="entry name" value="PUA-like_sf"/>
</dbReference>
<evidence type="ECO:0000313" key="16">
    <source>
        <dbReference type="Proteomes" id="UP000243688"/>
    </source>
</evidence>
<dbReference type="PIRSF" id="PIRSF015601">
    <property type="entry name" value="MTase_slr0722"/>
    <property type="match status" value="1"/>
</dbReference>
<comment type="caution">
    <text evidence="15">The sequence shown here is derived from an EMBL/GenBank/DDBJ whole genome shotgun (WGS) entry which is preliminary data.</text>
</comment>
<comment type="catalytic activity">
    <reaction evidence="11 12">
        <text>uridine(1498) in 16S rRNA + S-adenosyl-L-methionine = N(3)-methyluridine(1498) in 16S rRNA + S-adenosyl-L-homocysteine + H(+)</text>
        <dbReference type="Rhea" id="RHEA:42920"/>
        <dbReference type="Rhea" id="RHEA-COMP:10283"/>
        <dbReference type="Rhea" id="RHEA-COMP:10284"/>
        <dbReference type="ChEBI" id="CHEBI:15378"/>
        <dbReference type="ChEBI" id="CHEBI:57856"/>
        <dbReference type="ChEBI" id="CHEBI:59789"/>
        <dbReference type="ChEBI" id="CHEBI:65315"/>
        <dbReference type="ChEBI" id="CHEBI:74502"/>
        <dbReference type="EC" id="2.1.1.193"/>
    </reaction>
</comment>